<organism evidence="2 3">
    <name type="scientific">Nitratireductor pacificus pht-3B</name>
    <dbReference type="NCBI Taxonomy" id="391937"/>
    <lineage>
        <taxon>Bacteria</taxon>
        <taxon>Pseudomonadati</taxon>
        <taxon>Pseudomonadota</taxon>
        <taxon>Alphaproteobacteria</taxon>
        <taxon>Hyphomicrobiales</taxon>
        <taxon>Phyllobacteriaceae</taxon>
        <taxon>Nitratireductor</taxon>
    </lineage>
</organism>
<protein>
    <recommendedName>
        <fullName evidence="4">Metal-binding protein</fullName>
    </recommendedName>
</protein>
<keyword evidence="3" id="KW-1185">Reference proteome</keyword>
<feature type="region of interest" description="Disordered" evidence="1">
    <location>
        <begin position="152"/>
        <end position="184"/>
    </location>
</feature>
<dbReference type="OrthoDB" id="8443793at2"/>
<dbReference type="Proteomes" id="UP000006786">
    <property type="component" value="Unassembled WGS sequence"/>
</dbReference>
<dbReference type="eggNOG" id="COG1399">
    <property type="taxonomic scope" value="Bacteria"/>
</dbReference>
<dbReference type="PATRIC" id="fig|391937.3.peg.688"/>
<evidence type="ECO:0000313" key="3">
    <source>
        <dbReference type="Proteomes" id="UP000006786"/>
    </source>
</evidence>
<comment type="caution">
    <text evidence="2">The sequence shown here is derived from an EMBL/GenBank/DDBJ whole genome shotgun (WGS) entry which is preliminary data.</text>
</comment>
<dbReference type="Pfam" id="PF02620">
    <property type="entry name" value="YceD"/>
    <property type="match status" value="1"/>
</dbReference>
<evidence type="ECO:0008006" key="4">
    <source>
        <dbReference type="Google" id="ProtNLM"/>
    </source>
</evidence>
<dbReference type="STRING" id="391937.NA2_03322"/>
<evidence type="ECO:0000313" key="2">
    <source>
        <dbReference type="EMBL" id="EKF20252.1"/>
    </source>
</evidence>
<sequence length="184" mass="19713">MTARHQTSPVSFRINVHRLPQKGMPVAIEADAAARAALAEAHDLLSVERFHAELMVRQWKNSGVRITGTLRADITQSCVVTLDPLPAGIEENLGATLVPEGSRLARNDIEGGEFVLDAEGPDLPETFSGDTIDVGALVEEFFSLAIDPYPRKPGSAVEASADSEPAVEETGPLFEGLRKLGQKS</sequence>
<dbReference type="RefSeq" id="WP_008594186.1">
    <property type="nucleotide sequence ID" value="NZ_AMRM01000003.1"/>
</dbReference>
<dbReference type="EMBL" id="AMRM01000003">
    <property type="protein sequence ID" value="EKF20252.1"/>
    <property type="molecule type" value="Genomic_DNA"/>
</dbReference>
<evidence type="ECO:0000256" key="1">
    <source>
        <dbReference type="SAM" id="MobiDB-lite"/>
    </source>
</evidence>
<name>K2MSB9_9HYPH</name>
<gene>
    <name evidence="2" type="ORF">NA2_03322</name>
</gene>
<accession>K2MSB9</accession>
<dbReference type="AlphaFoldDB" id="K2MSB9"/>
<proteinExistence type="predicted"/>
<dbReference type="InterPro" id="IPR003772">
    <property type="entry name" value="YceD"/>
</dbReference>
<reference evidence="2 3" key="1">
    <citation type="journal article" date="2012" name="J. Bacteriol.">
        <title>Genome Sequence of Nitratireductor pacificus Type Strain pht-3B.</title>
        <authorList>
            <person name="Lai Q."/>
            <person name="Li G."/>
            <person name="Shao Z."/>
        </authorList>
    </citation>
    <scope>NUCLEOTIDE SEQUENCE [LARGE SCALE GENOMIC DNA]</scope>
    <source>
        <strain evidence="3">pht-3B</strain>
    </source>
</reference>